<evidence type="ECO:0000313" key="3">
    <source>
        <dbReference type="Proteomes" id="UP001596055"/>
    </source>
</evidence>
<accession>A0ABW0RPM2</accession>
<dbReference type="RefSeq" id="WP_248160603.1">
    <property type="nucleotide sequence ID" value="NZ_JAKZAJ010000007.1"/>
</dbReference>
<protein>
    <recommendedName>
        <fullName evidence="4">MSHA biogenesis protein MshK</fullName>
    </recommendedName>
</protein>
<evidence type="ECO:0008006" key="4">
    <source>
        <dbReference type="Google" id="ProtNLM"/>
    </source>
</evidence>
<dbReference type="EMBL" id="JBHSNL010000003">
    <property type="protein sequence ID" value="MFC5545570.1"/>
    <property type="molecule type" value="Genomic_DNA"/>
</dbReference>
<reference evidence="3" key="1">
    <citation type="journal article" date="2019" name="Int. J. Syst. Evol. Microbiol.">
        <title>The Global Catalogue of Microorganisms (GCM) 10K type strain sequencing project: providing services to taxonomists for standard genome sequencing and annotation.</title>
        <authorList>
            <consortium name="The Broad Institute Genomics Platform"/>
            <consortium name="The Broad Institute Genome Sequencing Center for Infectious Disease"/>
            <person name="Wu L."/>
            <person name="Ma J."/>
        </authorList>
    </citation>
    <scope>NUCLEOTIDE SEQUENCE [LARGE SCALE GENOMIC DNA]</scope>
    <source>
        <strain evidence="3">CGMCC 4.1799</strain>
    </source>
</reference>
<dbReference type="Proteomes" id="UP001596055">
    <property type="component" value="Unassembled WGS sequence"/>
</dbReference>
<name>A0ABW0RPM2_9GAMM</name>
<organism evidence="2 3">
    <name type="scientific">Marinobacter koreensis</name>
    <dbReference type="NCBI Taxonomy" id="335974"/>
    <lineage>
        <taxon>Bacteria</taxon>
        <taxon>Pseudomonadati</taxon>
        <taxon>Pseudomonadota</taxon>
        <taxon>Gammaproteobacteria</taxon>
        <taxon>Pseudomonadales</taxon>
        <taxon>Marinobacteraceae</taxon>
        <taxon>Marinobacter</taxon>
    </lineage>
</organism>
<evidence type="ECO:0000256" key="1">
    <source>
        <dbReference type="SAM" id="SignalP"/>
    </source>
</evidence>
<keyword evidence="1" id="KW-0732">Signal</keyword>
<gene>
    <name evidence="2" type="ORF">ACFPQA_10925</name>
</gene>
<keyword evidence="3" id="KW-1185">Reference proteome</keyword>
<sequence length="107" mass="11780">MNIARSFGLIVFLLVWGQANAVQDPTRPPHAGEPTANPAPLRTLSLDSIVYGEGRRVAVIDGRPMREGETVNGVRVKAIHSDRVEVLDRGHKRVLRLEPLPGVRVSR</sequence>
<feature type="chain" id="PRO_5045574573" description="MSHA biogenesis protein MshK" evidence="1">
    <location>
        <begin position="22"/>
        <end position="107"/>
    </location>
</feature>
<comment type="caution">
    <text evidence="2">The sequence shown here is derived from an EMBL/GenBank/DDBJ whole genome shotgun (WGS) entry which is preliminary data.</text>
</comment>
<evidence type="ECO:0000313" key="2">
    <source>
        <dbReference type="EMBL" id="MFC5545570.1"/>
    </source>
</evidence>
<proteinExistence type="predicted"/>
<feature type="signal peptide" evidence="1">
    <location>
        <begin position="1"/>
        <end position="21"/>
    </location>
</feature>